<dbReference type="EMBL" id="WTYM01000021">
    <property type="protein sequence ID" value="MXO58153.1"/>
    <property type="molecule type" value="Genomic_DNA"/>
</dbReference>
<sequence length="699" mass="76130">MKTIVIGCLSTCAALALCAAPAPAFAQDEEEASAAASDETAPPADGETYTPDFFARFAPRNALDMLNQVPGFTINQSDQGRGLGQANQNVLLNSERLASKSDSVLDQLSRIPADRVVRIEIVDGAKFGIPGLSGQVANVVTKGGSISGRFEYRAVFRPRYAKPSYGGGEVSVSGSGDNLEWSAAYSHGTGRGGAGGGRGTLIYDGMGNLTETREKLLYFKGEFPQLNARIKWTPPGDTIVNLSATYGRSYTRFVDNEYRHPIGDVDYHRDFKNIDKGYSYDISGDVEFGLGPGRLKLIGIERFDQSDGPATSYYIFDNGSTTLGSRFWTDSKSGERIGRAEFRWDMLGGNWELDGEAAFNRLDRIATFGPLLPNGEFDNQPLPAGGGNVTEDRYESILTHNRTLADGLTLQVGAGAEYSKLSQTGPNGLTREFWRPKGSLTLAWTPEKGLDISLKAARTVGQLSFGTFLATVDLQNNNSNAGNVKLVPQQAWEGELQVKKNLGKWGSATLRGYGQLIEDYIDIIPVPGGESPGNIDGTAKLLGISLNATINLDPLGWNGAKITTSTAYEHTSLPDPLTGQHRPFSGQTYLNHNSTLRWDVPKSNWAFGAGFQSQLNEDYVRLYETGVNYEGPVYTYGFIENKDVFGLTVNLNVFNITSGESINKRYVYGGLRDRSPLIFIEDVKNNVSKIFRIQVKGNF</sequence>
<evidence type="ECO:0000256" key="2">
    <source>
        <dbReference type="SAM" id="SignalP"/>
    </source>
</evidence>
<feature type="region of interest" description="Disordered" evidence="1">
    <location>
        <begin position="29"/>
        <end position="49"/>
    </location>
</feature>
<keyword evidence="4" id="KW-1185">Reference proteome</keyword>
<feature type="signal peptide" evidence="2">
    <location>
        <begin position="1"/>
        <end position="26"/>
    </location>
</feature>
<dbReference type="InterPro" id="IPR037066">
    <property type="entry name" value="Plug_dom_sf"/>
</dbReference>
<protein>
    <recommendedName>
        <fullName evidence="5">TonB-dependent receptor plug domain-containing protein</fullName>
    </recommendedName>
</protein>
<gene>
    <name evidence="3" type="ORF">GRI89_01150</name>
</gene>
<organism evidence="3 4">
    <name type="scientific">Croceibacterium salegens</name>
    <dbReference type="NCBI Taxonomy" id="1737568"/>
    <lineage>
        <taxon>Bacteria</taxon>
        <taxon>Pseudomonadati</taxon>
        <taxon>Pseudomonadota</taxon>
        <taxon>Alphaproteobacteria</taxon>
        <taxon>Sphingomonadales</taxon>
        <taxon>Erythrobacteraceae</taxon>
        <taxon>Croceibacterium</taxon>
    </lineage>
</organism>
<comment type="caution">
    <text evidence="3">The sequence shown here is derived from an EMBL/GenBank/DDBJ whole genome shotgun (WGS) entry which is preliminary data.</text>
</comment>
<dbReference type="Gene3D" id="2.170.130.10">
    <property type="entry name" value="TonB-dependent receptor, plug domain"/>
    <property type="match status" value="1"/>
</dbReference>
<dbReference type="OrthoDB" id="7622322at2"/>
<feature type="chain" id="PRO_5026141134" description="TonB-dependent receptor plug domain-containing protein" evidence="2">
    <location>
        <begin position="27"/>
        <end position="699"/>
    </location>
</feature>
<evidence type="ECO:0000313" key="3">
    <source>
        <dbReference type="EMBL" id="MXO58153.1"/>
    </source>
</evidence>
<dbReference type="SUPFAM" id="SSF56935">
    <property type="entry name" value="Porins"/>
    <property type="match status" value="1"/>
</dbReference>
<proteinExistence type="predicted"/>
<name>A0A6I4SQL5_9SPHN</name>
<reference evidence="3 4" key="1">
    <citation type="submission" date="2019-12" db="EMBL/GenBank/DDBJ databases">
        <title>Genomic-based taxomic classification of the family Erythrobacteraceae.</title>
        <authorList>
            <person name="Xu L."/>
        </authorList>
    </citation>
    <scope>NUCLEOTIDE SEQUENCE [LARGE SCALE GENOMIC DNA]</scope>
    <source>
        <strain evidence="3 4">MCCC 1K01500</strain>
    </source>
</reference>
<dbReference type="Proteomes" id="UP000433652">
    <property type="component" value="Unassembled WGS sequence"/>
</dbReference>
<keyword evidence="2" id="KW-0732">Signal</keyword>
<accession>A0A6I4SQL5</accession>
<feature type="compositionally biased region" description="Low complexity" evidence="1">
    <location>
        <begin position="33"/>
        <end position="44"/>
    </location>
</feature>
<evidence type="ECO:0000256" key="1">
    <source>
        <dbReference type="SAM" id="MobiDB-lite"/>
    </source>
</evidence>
<dbReference type="RefSeq" id="WP_159791425.1">
    <property type="nucleotide sequence ID" value="NZ_WTYM01000021.1"/>
</dbReference>
<evidence type="ECO:0000313" key="4">
    <source>
        <dbReference type="Proteomes" id="UP000433652"/>
    </source>
</evidence>
<dbReference type="AlphaFoldDB" id="A0A6I4SQL5"/>
<evidence type="ECO:0008006" key="5">
    <source>
        <dbReference type="Google" id="ProtNLM"/>
    </source>
</evidence>